<dbReference type="GO" id="GO:0006406">
    <property type="term" value="P:mRNA export from nucleus"/>
    <property type="evidence" value="ECO:0007669"/>
    <property type="project" value="InterPro"/>
</dbReference>
<dbReference type="Proteomes" id="UP001344447">
    <property type="component" value="Unassembled WGS sequence"/>
</dbReference>
<comment type="similarity">
    <text evidence="2">Belongs to the NCBP1 family.</text>
</comment>
<dbReference type="Pfam" id="PF02854">
    <property type="entry name" value="MIF4G"/>
    <property type="match status" value="1"/>
</dbReference>
<evidence type="ECO:0000256" key="2">
    <source>
        <dbReference type="ARBA" id="ARBA00007413"/>
    </source>
</evidence>
<feature type="region of interest" description="Disordered" evidence="10">
    <location>
        <begin position="1"/>
        <end position="30"/>
    </location>
</feature>
<accession>A0AAN7U0C3</accession>
<dbReference type="GO" id="GO:0006370">
    <property type="term" value="P:7-methylguanosine mRNA capping"/>
    <property type="evidence" value="ECO:0007669"/>
    <property type="project" value="UniProtKB-KW"/>
</dbReference>
<dbReference type="SUPFAM" id="SSF48371">
    <property type="entry name" value="ARM repeat"/>
    <property type="match status" value="3"/>
</dbReference>
<dbReference type="GO" id="GO:0031047">
    <property type="term" value="P:regulatory ncRNA-mediated gene silencing"/>
    <property type="evidence" value="ECO:0007669"/>
    <property type="project" value="UniProtKB-KW"/>
</dbReference>
<keyword evidence="8" id="KW-0539">Nucleus</keyword>
<feature type="compositionally biased region" description="Basic and acidic residues" evidence="10">
    <location>
        <begin position="444"/>
        <end position="454"/>
    </location>
</feature>
<keyword evidence="7" id="KW-0508">mRNA splicing</keyword>
<evidence type="ECO:0000313" key="12">
    <source>
        <dbReference type="EMBL" id="KAK5575775.1"/>
    </source>
</evidence>
<keyword evidence="13" id="KW-1185">Reference proteome</keyword>
<evidence type="ECO:0000256" key="8">
    <source>
        <dbReference type="ARBA" id="ARBA00023242"/>
    </source>
</evidence>
<dbReference type="GO" id="GO:0000184">
    <property type="term" value="P:nuclear-transcribed mRNA catabolic process, nonsense-mediated decay"/>
    <property type="evidence" value="ECO:0007669"/>
    <property type="project" value="TreeGrafter"/>
</dbReference>
<dbReference type="PANTHER" id="PTHR12412">
    <property type="entry name" value="CAP BINDING PROTEIN"/>
    <property type="match status" value="1"/>
</dbReference>
<comment type="caution">
    <text evidence="12">The sequence shown here is derived from an EMBL/GenBank/DDBJ whole genome shotgun (WGS) entry which is preliminary data.</text>
</comment>
<dbReference type="InterPro" id="IPR003890">
    <property type="entry name" value="MIF4G-like_typ-3"/>
</dbReference>
<dbReference type="InterPro" id="IPR015174">
    <property type="entry name" value="MIF4G-like_typ-2"/>
</dbReference>
<evidence type="ECO:0000256" key="10">
    <source>
        <dbReference type="SAM" id="MobiDB-lite"/>
    </source>
</evidence>
<gene>
    <name evidence="12" type="ORF">RB653_006909</name>
</gene>
<dbReference type="SMART" id="SM00543">
    <property type="entry name" value="MIF4G"/>
    <property type="match status" value="1"/>
</dbReference>
<organism evidence="12 13">
    <name type="scientific">Dictyostelium firmibasis</name>
    <dbReference type="NCBI Taxonomy" id="79012"/>
    <lineage>
        <taxon>Eukaryota</taxon>
        <taxon>Amoebozoa</taxon>
        <taxon>Evosea</taxon>
        <taxon>Eumycetozoa</taxon>
        <taxon>Dictyostelia</taxon>
        <taxon>Dictyosteliales</taxon>
        <taxon>Dictyosteliaceae</taxon>
        <taxon>Dictyostelium</taxon>
    </lineage>
</organism>
<proteinExistence type="inferred from homology"/>
<dbReference type="PANTHER" id="PTHR12412:SF2">
    <property type="entry name" value="NUCLEAR CAP-BINDING PROTEIN SUBUNIT 1"/>
    <property type="match status" value="1"/>
</dbReference>
<evidence type="ECO:0000256" key="3">
    <source>
        <dbReference type="ARBA" id="ARBA00019879"/>
    </source>
</evidence>
<dbReference type="GO" id="GO:0000339">
    <property type="term" value="F:RNA cap binding"/>
    <property type="evidence" value="ECO:0007669"/>
    <property type="project" value="InterPro"/>
</dbReference>
<comment type="subcellular location">
    <subcellularLocation>
        <location evidence="1">Nucleus</location>
    </subcellularLocation>
</comment>
<dbReference type="GO" id="GO:0005846">
    <property type="term" value="C:nuclear cap binding complex"/>
    <property type="evidence" value="ECO:0007669"/>
    <property type="project" value="InterPro"/>
</dbReference>
<dbReference type="GO" id="GO:0003729">
    <property type="term" value="F:mRNA binding"/>
    <property type="evidence" value="ECO:0007669"/>
    <property type="project" value="TreeGrafter"/>
</dbReference>
<evidence type="ECO:0000256" key="7">
    <source>
        <dbReference type="ARBA" id="ARBA00023187"/>
    </source>
</evidence>
<dbReference type="EMBL" id="JAVFKY010000005">
    <property type="protein sequence ID" value="KAK5575775.1"/>
    <property type="molecule type" value="Genomic_DNA"/>
</dbReference>
<evidence type="ECO:0000256" key="9">
    <source>
        <dbReference type="ARBA" id="ARBA00030965"/>
    </source>
</evidence>
<dbReference type="InterPro" id="IPR015172">
    <property type="entry name" value="MIF4G-like_typ-1"/>
</dbReference>
<dbReference type="Pfam" id="PF09088">
    <property type="entry name" value="MIF4G_like"/>
    <property type="match status" value="1"/>
</dbReference>
<feature type="domain" description="MIF4G" evidence="11">
    <location>
        <begin position="36"/>
        <end position="248"/>
    </location>
</feature>
<sequence>MSYQNNGNFRGPRHSFGGQPSGRGNFQRHDPEEDFKSKLTSLIVRIGDKATSSLESNIDALANALLADIPKQSSLIQDILFKCVSSLTYKTPIYATLVGLINVKNSEFGKEVVCRLVDEIFSAMEKKKFHNTKLLIRFIPELVNANVLTINAVFELYETLLSVLNTSDYTQNKADYFVFLVLSTIPWVGEHLSRSHSGQLDAVIEECESYIQSRSTGDKKFYQSYNNGYTDDRLESMLKQIKSLRDSEQPWIVNGILRPYKHFNETLTSSSSQQHILPTIHFPEDEKLEYPNNLNKPLFRILSNDNNNSIERYIVEDHIVDILSFFNSDHKECSKFIYSLPVEIEIDDIVVETLLGEMFMLPEPTFKPIYYGVLFVDFFKSQPSVIPVFAYAINLLFENIHKLDFEVMDRFALAFAHHLSNFDYKWIWSDWAQLLVPPSTQSSHDTDSTNKEESTATITTIVEDENDTRNRELRIIYIKRVLSSLCRLSYLEKIKQNLPNEYHQYLPPSPAPTFKFLNPDNPEEESKELIAESHKLLLSFKTKEPLENIISHVANIPSHINIVELLTKCILQIGSTSFSHLTYAIERYITLFKTVLKSQDDRQECIRSIFEFWKLSHQHIVIVVDKFVTFKIIYPIDTVTWFMRPENIDRFITEPFTWECLHNSIQKTIIIIQTLTLDLEENQSQEKEFKLNTSISEQQLLLAELVKGLGSILASEKYQLGASSKLLISGQLKSIIRKYFNQMKPVIQSQPQLSNIINQYTQ</sequence>
<dbReference type="Pfam" id="PF09090">
    <property type="entry name" value="MIF4G_like_2"/>
    <property type="match status" value="1"/>
</dbReference>
<keyword evidence="5" id="KW-0506">mRNA capping</keyword>
<feature type="region of interest" description="Disordered" evidence="10">
    <location>
        <begin position="440"/>
        <end position="462"/>
    </location>
</feature>
<evidence type="ECO:0000256" key="1">
    <source>
        <dbReference type="ARBA" id="ARBA00004123"/>
    </source>
</evidence>
<dbReference type="FunFam" id="1.25.40.180:FF:000041">
    <property type="entry name" value="Nuclear cap-binding protein subunit 1"/>
    <property type="match status" value="1"/>
</dbReference>
<keyword evidence="6" id="KW-0943">RNA-mediated gene silencing</keyword>
<dbReference type="GO" id="GO:0005634">
    <property type="term" value="C:nucleus"/>
    <property type="evidence" value="ECO:0007669"/>
    <property type="project" value="UniProtKB-SubCell"/>
</dbReference>
<protein>
    <recommendedName>
        <fullName evidence="3">Nuclear cap-binding protein subunit 1</fullName>
    </recommendedName>
    <alternativeName>
        <fullName evidence="9">80 kDa nuclear cap-binding protein</fullName>
    </alternativeName>
</protein>
<evidence type="ECO:0000256" key="5">
    <source>
        <dbReference type="ARBA" id="ARBA00023042"/>
    </source>
</evidence>
<dbReference type="InterPro" id="IPR027159">
    <property type="entry name" value="CBP80"/>
</dbReference>
<reference evidence="12 13" key="1">
    <citation type="submission" date="2023-11" db="EMBL/GenBank/DDBJ databases">
        <title>Dfirmibasis_genome.</title>
        <authorList>
            <person name="Edelbroek B."/>
            <person name="Kjellin J."/>
            <person name="Jerlstrom-Hultqvist J."/>
            <person name="Soderbom F."/>
        </authorList>
    </citation>
    <scope>NUCLEOTIDE SEQUENCE [LARGE SCALE GENOMIC DNA]</scope>
    <source>
        <strain evidence="12 13">TNS-C-14</strain>
    </source>
</reference>
<dbReference type="InterPro" id="IPR016024">
    <property type="entry name" value="ARM-type_fold"/>
</dbReference>
<evidence type="ECO:0000259" key="11">
    <source>
        <dbReference type="SMART" id="SM00543"/>
    </source>
</evidence>
<name>A0AAN7U0C3_9MYCE</name>
<dbReference type="Gene3D" id="1.25.40.180">
    <property type="match status" value="3"/>
</dbReference>
<dbReference type="AlphaFoldDB" id="A0AAN7U0C3"/>
<evidence type="ECO:0000256" key="6">
    <source>
        <dbReference type="ARBA" id="ARBA00023158"/>
    </source>
</evidence>
<keyword evidence="4" id="KW-0507">mRNA processing</keyword>
<dbReference type="GO" id="GO:0008380">
    <property type="term" value="P:RNA splicing"/>
    <property type="evidence" value="ECO:0007669"/>
    <property type="project" value="UniProtKB-KW"/>
</dbReference>
<evidence type="ECO:0000256" key="4">
    <source>
        <dbReference type="ARBA" id="ARBA00022664"/>
    </source>
</evidence>
<evidence type="ECO:0000313" key="13">
    <source>
        <dbReference type="Proteomes" id="UP001344447"/>
    </source>
</evidence>